<dbReference type="HOGENOM" id="CLU_022909_0_0_1"/>
<gene>
    <name evidence="2" type="ORF">CRE_07885</name>
</gene>
<dbReference type="InterPro" id="IPR000998">
    <property type="entry name" value="MAM_dom"/>
</dbReference>
<evidence type="ECO:0000313" key="2">
    <source>
        <dbReference type="EMBL" id="EFP04166.1"/>
    </source>
</evidence>
<dbReference type="OrthoDB" id="5862048at2759"/>
<keyword evidence="3" id="KW-1185">Reference proteome</keyword>
<dbReference type="AlphaFoldDB" id="E3NL47"/>
<evidence type="ECO:0000259" key="1">
    <source>
        <dbReference type="PROSITE" id="PS50060"/>
    </source>
</evidence>
<dbReference type="GO" id="GO:0016020">
    <property type="term" value="C:membrane"/>
    <property type="evidence" value="ECO:0007669"/>
    <property type="project" value="InterPro"/>
</dbReference>
<reference evidence="2" key="1">
    <citation type="submission" date="2007-07" db="EMBL/GenBank/DDBJ databases">
        <title>PCAP assembly of the Caenorhabditis remanei genome.</title>
        <authorList>
            <consortium name="The Caenorhabditis remanei Sequencing Consortium"/>
            <person name="Wilson R.K."/>
        </authorList>
    </citation>
    <scope>NUCLEOTIDE SEQUENCE [LARGE SCALE GENOMIC DNA]</scope>
    <source>
        <strain evidence="2">PB4641</strain>
    </source>
</reference>
<dbReference type="EMBL" id="DS268862">
    <property type="protein sequence ID" value="EFP04166.1"/>
    <property type="molecule type" value="Genomic_DNA"/>
</dbReference>
<dbReference type="InterPro" id="IPR013320">
    <property type="entry name" value="ConA-like_dom_sf"/>
</dbReference>
<dbReference type="Gene3D" id="2.60.120.200">
    <property type="match status" value="2"/>
</dbReference>
<feature type="domain" description="MAM" evidence="1">
    <location>
        <begin position="41"/>
        <end position="217"/>
    </location>
</feature>
<dbReference type="FunCoup" id="E3NL47">
    <property type="interactions" value="210"/>
</dbReference>
<dbReference type="STRING" id="31234.E3NL47"/>
<dbReference type="OMA" id="REGNDFI"/>
<dbReference type="Proteomes" id="UP000008281">
    <property type="component" value="Unassembled WGS sequence"/>
</dbReference>
<proteinExistence type="predicted"/>
<organism evidence="3">
    <name type="scientific">Caenorhabditis remanei</name>
    <name type="common">Caenorhabditis vulgaris</name>
    <dbReference type="NCBI Taxonomy" id="31234"/>
    <lineage>
        <taxon>Eukaryota</taxon>
        <taxon>Metazoa</taxon>
        <taxon>Ecdysozoa</taxon>
        <taxon>Nematoda</taxon>
        <taxon>Chromadorea</taxon>
        <taxon>Rhabditida</taxon>
        <taxon>Rhabditina</taxon>
        <taxon>Rhabditomorpha</taxon>
        <taxon>Rhabditoidea</taxon>
        <taxon>Rhabditidae</taxon>
        <taxon>Peloderinae</taxon>
        <taxon>Caenorhabditis</taxon>
    </lineage>
</organism>
<dbReference type="SUPFAM" id="SSF49899">
    <property type="entry name" value="Concanavalin A-like lectins/glucanases"/>
    <property type="match status" value="2"/>
</dbReference>
<dbReference type="PROSITE" id="PS50060">
    <property type="entry name" value="MAM_2"/>
    <property type="match status" value="1"/>
</dbReference>
<dbReference type="InParanoid" id="E3NL47"/>
<accession>E3NL47</accession>
<protein>
    <recommendedName>
        <fullName evidence="1">MAM domain-containing protein</fullName>
    </recommendedName>
</protein>
<name>E3NL47_CAERE</name>
<evidence type="ECO:0000313" key="3">
    <source>
        <dbReference type="Proteomes" id="UP000008281"/>
    </source>
</evidence>
<dbReference type="SMART" id="SM00137">
    <property type="entry name" value="MAM"/>
    <property type="match status" value="1"/>
</dbReference>
<dbReference type="eggNOG" id="ENOG502QTNM">
    <property type="taxonomic scope" value="Eukaryota"/>
</dbReference>
<sequence length="783" mass="87868">MPGYEAERDRLREHLGIEWIQNGLSKSGWTPSKSIRHSSDLNCDFSHPEKCQWKNMADEKQMDSRDFYLFEKIDYTEFPVLRVGPGPSKIQQGDKMIFVGDKKREEQHAIFYSSPINCQNSTGNLTFTYWVYNSARVEVILLEDDGRGGYKMIFDDPSEEKPYVDCGTIQLNTECHAEIPPREKPFRIGIRAYEISNTDGSFVMIDNILYSASLCKVGSELLAQFMFFKVKCSVDIGDNFKSNALETGATGKHVDTAAELKCDNFDSKCRWRSGGDAMVMWRRSSSILPSPLLLNATGTTVGPRGGYAVLYVEQGTQKKSLDILRSDPITCQSLTENEFTFRYWHWERFSFDNFEFSRFWEFGQIELEACAVDLMLKDIECVPIPRGSSPANVKLTFRKATKNFMIVIRVSSLNSDFDNMVIVDDISYRATLCTDALSVFDIGDSFVSTPMLSLLLSRNVHTAQDLSCDFSKRASACLWGMLNQDEESSDIASNTWTVGHGPLNDEKLYSLTGIYEMPEGEFGLAKFETGGSAVLLSEVVRCALDNVHVQFKLWTTGTAKIKVCLVEESSPSLLDCQDASSGDVVVDLPRIRRPFRVAFSAEAEDQGMVLIDDIVVTGQICPPTAAKQFSSKTFRPTADIPDPNVCRLLSCDFHLGHACLYESSQVPHSAMHGVSQRKLNAFLTRSKRVFILESPQFRLNTVARLHFDYKLQGDANLFICNDSGTKELESCFKVEGREGNDFIELLASDTKVYIISRLSESGKSGSLEISKIVFTDISDQAIC</sequence>